<feature type="binding site" evidence="9">
    <location>
        <begin position="239"/>
        <end position="240"/>
    </location>
    <ligand>
        <name>cob(II)alamin</name>
        <dbReference type="ChEBI" id="CHEBI:16304"/>
    </ligand>
</feature>
<keyword evidence="3 9" id="KW-0819">tRNA processing</keyword>
<comment type="caution">
    <text evidence="9">Lacks conserved residue(s) required for the propagation of feature annotation.</text>
</comment>
<dbReference type="EMBL" id="JAAVJR010000002">
    <property type="protein sequence ID" value="NJW52396.1"/>
    <property type="molecule type" value="Genomic_DNA"/>
</dbReference>
<dbReference type="Gene3D" id="3.30.70.20">
    <property type="match status" value="1"/>
</dbReference>
<evidence type="ECO:0000256" key="7">
    <source>
        <dbReference type="ARBA" id="ARBA00023004"/>
    </source>
</evidence>
<evidence type="ECO:0000256" key="9">
    <source>
        <dbReference type="HAMAP-Rule" id="MF_00916"/>
    </source>
</evidence>
<keyword evidence="4 9" id="KW-0479">Metal-binding</keyword>
<reference evidence="11 12" key="1">
    <citation type="submission" date="2020-03" db="EMBL/GenBank/DDBJ databases">
        <title>Salinimicrobium sp. nov, isolated from SCS.</title>
        <authorList>
            <person name="Cao W.R."/>
        </authorList>
    </citation>
    <scope>NUCLEOTIDE SEQUENCE [LARGE SCALE GENOMIC DNA]</scope>
    <source>
        <strain evidence="12">J15B91</strain>
    </source>
</reference>
<feature type="binding site" evidence="9">
    <location>
        <position position="156"/>
    </location>
    <ligand>
        <name>cob(II)alamin</name>
        <dbReference type="ChEBI" id="CHEBI:16304"/>
    </ligand>
</feature>
<evidence type="ECO:0000256" key="2">
    <source>
        <dbReference type="ARBA" id="ARBA00022490"/>
    </source>
</evidence>
<keyword evidence="6 9" id="KW-0560">Oxidoreductase</keyword>
<comment type="catalytic activity">
    <reaction evidence="9">
        <text>epoxyqueuosine(34) in tRNA + AH2 = queuosine(34) in tRNA + A + H2O</text>
        <dbReference type="Rhea" id="RHEA:32159"/>
        <dbReference type="Rhea" id="RHEA-COMP:18571"/>
        <dbReference type="Rhea" id="RHEA-COMP:18582"/>
        <dbReference type="ChEBI" id="CHEBI:13193"/>
        <dbReference type="ChEBI" id="CHEBI:15377"/>
        <dbReference type="ChEBI" id="CHEBI:17499"/>
        <dbReference type="ChEBI" id="CHEBI:194431"/>
        <dbReference type="ChEBI" id="CHEBI:194443"/>
        <dbReference type="EC" id="1.17.99.6"/>
    </reaction>
</comment>
<keyword evidence="12" id="KW-1185">Reference proteome</keyword>
<dbReference type="Proteomes" id="UP000703674">
    <property type="component" value="Unassembled WGS sequence"/>
</dbReference>
<dbReference type="RefSeq" id="WP_168137496.1">
    <property type="nucleotide sequence ID" value="NZ_JAAVJR010000002.1"/>
</dbReference>
<feature type="binding site" evidence="9">
    <location>
        <position position="186"/>
    </location>
    <ligand>
        <name>[4Fe-4S] cluster</name>
        <dbReference type="ChEBI" id="CHEBI:49883"/>
        <label>1</label>
    </ligand>
</feature>
<feature type="binding site" evidence="9">
    <location>
        <position position="61"/>
    </location>
    <ligand>
        <name>cob(II)alamin</name>
        <dbReference type="ChEBI" id="CHEBI:16304"/>
    </ligand>
</feature>
<feature type="binding site" evidence="9">
    <location>
        <position position="132"/>
    </location>
    <ligand>
        <name>cob(II)alamin</name>
        <dbReference type="ChEBI" id="CHEBI:16304"/>
    </ligand>
</feature>
<dbReference type="NCBIfam" id="TIGR00276">
    <property type="entry name" value="tRNA epoxyqueuosine(34) reductase QueG"/>
    <property type="match status" value="1"/>
</dbReference>
<comment type="subunit">
    <text evidence="9">Monomer.</text>
</comment>
<dbReference type="InterPro" id="IPR013542">
    <property type="entry name" value="QueG_DUF1730"/>
</dbReference>
<feature type="binding site" evidence="9">
    <location>
        <position position="196"/>
    </location>
    <ligand>
        <name>[4Fe-4S] cluster</name>
        <dbReference type="ChEBI" id="CHEBI:49883"/>
        <label>2</label>
    </ligand>
</feature>
<comment type="subcellular location">
    <subcellularLocation>
        <location evidence="9">Cytoplasm</location>
    </subcellularLocation>
</comment>
<comment type="function">
    <text evidence="9">Catalyzes the conversion of epoxyqueuosine (oQ) to queuosine (Q), which is a hypermodified base found in the wobble positions of tRNA(Asp), tRNA(Asn), tRNA(His) and tRNA(Tyr).</text>
</comment>
<dbReference type="InterPro" id="IPR017896">
    <property type="entry name" value="4Fe4S_Fe-S-bd"/>
</dbReference>
<feature type="binding site" evidence="9">
    <location>
        <position position="239"/>
    </location>
    <ligand>
        <name>[4Fe-4S] cluster</name>
        <dbReference type="ChEBI" id="CHEBI:49883"/>
        <label>2</label>
    </ligand>
</feature>
<name>A0ABX1D0M5_9FLAO</name>
<organism evidence="11 12">
    <name type="scientific">Salinimicrobium oceani</name>
    <dbReference type="NCBI Taxonomy" id="2722702"/>
    <lineage>
        <taxon>Bacteria</taxon>
        <taxon>Pseudomonadati</taxon>
        <taxon>Bacteroidota</taxon>
        <taxon>Flavobacteriia</taxon>
        <taxon>Flavobacteriales</taxon>
        <taxon>Flavobacteriaceae</taxon>
        <taxon>Salinimicrobium</taxon>
    </lineage>
</organism>
<evidence type="ECO:0000256" key="3">
    <source>
        <dbReference type="ARBA" id="ARBA00022694"/>
    </source>
</evidence>
<accession>A0ABX1D0M5</accession>
<keyword evidence="5 9" id="KW-0671">Queuosine biosynthesis</keyword>
<keyword evidence="7 9" id="KW-0408">Iron</keyword>
<dbReference type="EC" id="1.17.99.6" evidence="9"/>
<evidence type="ECO:0000256" key="6">
    <source>
        <dbReference type="ARBA" id="ARBA00023002"/>
    </source>
</evidence>
<comment type="cofactor">
    <cofactor evidence="9">
        <name>cob(II)alamin</name>
        <dbReference type="ChEBI" id="CHEBI:16304"/>
    </cofactor>
</comment>
<comment type="caution">
    <text evidence="11">The sequence shown here is derived from an EMBL/GenBank/DDBJ whole genome shotgun (WGS) entry which is preliminary data.</text>
</comment>
<dbReference type="SUPFAM" id="SSF46548">
    <property type="entry name" value="alpha-helical ferredoxin"/>
    <property type="match status" value="1"/>
</dbReference>
<dbReference type="GO" id="GO:0052693">
    <property type="term" value="F:epoxyqueuosine reductase activity"/>
    <property type="evidence" value="ECO:0007669"/>
    <property type="project" value="UniProtKB-EC"/>
</dbReference>
<feature type="binding site" evidence="9">
    <location>
        <position position="221"/>
    </location>
    <ligand>
        <name>tRNA</name>
        <dbReference type="ChEBI" id="CHEBI:17843"/>
    </ligand>
</feature>
<dbReference type="Pfam" id="PF08331">
    <property type="entry name" value="QueG_DUF1730"/>
    <property type="match status" value="1"/>
</dbReference>
<keyword evidence="2 9" id="KW-0963">Cytoplasm</keyword>
<sequence>MNSQASRYTSLIKAEADRLGFLSCGISKAGFLEEEAPRLEEYLSKQRQGKMSFLENHFDKRLDPTKLVEGSKSVISLLLNYYPEEKQREGSYKVSKYAYGTDYHFVIKDKLKSLLQFIQQEIGEVSGRAFVDSAPVMDKAWAAKSGLGWVGKHTLLLSKQKGSFFFVAELIVDMELEYDLPVTDHCGSCTACIDACPTQAIVEPYKVDGSKCISYFTIELKEELPQEIKGKFADWAFGCDICQDVCPWNRFSQSHKEPLFNPHPELLAMSKKDWEEITEETFRKVFKKSAVKRTKYSGLTRNIKFLKD</sequence>
<evidence type="ECO:0000256" key="8">
    <source>
        <dbReference type="ARBA" id="ARBA00023014"/>
    </source>
</evidence>
<evidence type="ECO:0000259" key="10">
    <source>
        <dbReference type="PROSITE" id="PS51379"/>
    </source>
</evidence>
<dbReference type="PANTHER" id="PTHR30002:SF4">
    <property type="entry name" value="EPOXYQUEUOSINE REDUCTASE"/>
    <property type="match status" value="1"/>
</dbReference>
<feature type="binding site" evidence="9">
    <location>
        <position position="189"/>
    </location>
    <ligand>
        <name>[4Fe-4S] cluster</name>
        <dbReference type="ChEBI" id="CHEBI:49883"/>
        <label>1</label>
    </ligand>
</feature>
<evidence type="ECO:0000256" key="4">
    <source>
        <dbReference type="ARBA" id="ARBA00022723"/>
    </source>
</evidence>
<keyword evidence="1 9" id="KW-0004">4Fe-4S</keyword>
<feature type="binding site" evidence="9">
    <location>
        <position position="192"/>
    </location>
    <ligand>
        <name>[4Fe-4S] cluster</name>
        <dbReference type="ChEBI" id="CHEBI:49883"/>
        <label>1</label>
    </ligand>
</feature>
<evidence type="ECO:0000256" key="1">
    <source>
        <dbReference type="ARBA" id="ARBA00022485"/>
    </source>
</evidence>
<feature type="binding site" evidence="9">
    <location>
        <position position="242"/>
    </location>
    <ligand>
        <name>[4Fe-4S] cluster</name>
        <dbReference type="ChEBI" id="CHEBI:49883"/>
        <label>2</label>
    </ligand>
</feature>
<feature type="binding site" evidence="9">
    <location>
        <position position="212"/>
    </location>
    <ligand>
        <name>[4Fe-4S] cluster</name>
        <dbReference type="ChEBI" id="CHEBI:49883"/>
        <label>2</label>
    </ligand>
</feature>
<feature type="binding site" evidence="9">
    <location>
        <position position="246"/>
    </location>
    <ligand>
        <name>[4Fe-4S] cluster</name>
        <dbReference type="ChEBI" id="CHEBI:49883"/>
        <label>1</label>
    </ligand>
</feature>
<dbReference type="PROSITE" id="PS51379">
    <property type="entry name" value="4FE4S_FER_2"/>
    <property type="match status" value="1"/>
</dbReference>
<feature type="domain" description="4Fe-4S ferredoxin-type" evidence="10">
    <location>
        <begin position="174"/>
        <end position="206"/>
    </location>
</feature>
<dbReference type="InterPro" id="IPR017900">
    <property type="entry name" value="4Fe4S_Fe_S_CS"/>
</dbReference>
<evidence type="ECO:0000256" key="5">
    <source>
        <dbReference type="ARBA" id="ARBA00022785"/>
    </source>
</evidence>
<comment type="pathway">
    <text evidence="9">tRNA modification; tRNA-queuosine biosynthesis.</text>
</comment>
<gene>
    <name evidence="9 11" type="primary">queG</name>
    <name evidence="11" type="ORF">HC175_05645</name>
</gene>
<dbReference type="PANTHER" id="PTHR30002">
    <property type="entry name" value="EPOXYQUEUOSINE REDUCTASE"/>
    <property type="match status" value="1"/>
</dbReference>
<evidence type="ECO:0000313" key="11">
    <source>
        <dbReference type="EMBL" id="NJW52396.1"/>
    </source>
</evidence>
<feature type="active site" description="Proton donor" evidence="9">
    <location>
        <position position="132"/>
    </location>
</feature>
<feature type="binding site" evidence="9">
    <location>
        <position position="214"/>
    </location>
    <ligand>
        <name>cob(II)alamin</name>
        <dbReference type="ChEBI" id="CHEBI:16304"/>
    </ligand>
</feature>
<keyword evidence="9" id="KW-0170">Cobalt</keyword>
<evidence type="ECO:0000313" key="12">
    <source>
        <dbReference type="Proteomes" id="UP000703674"/>
    </source>
</evidence>
<keyword evidence="9" id="KW-0846">Cobalamin</keyword>
<proteinExistence type="inferred from homology"/>
<dbReference type="Pfam" id="PF13484">
    <property type="entry name" value="Fer4_16"/>
    <property type="match status" value="1"/>
</dbReference>
<keyword evidence="8 9" id="KW-0411">Iron-sulfur</keyword>
<dbReference type="HAMAP" id="MF_00916">
    <property type="entry name" value="QueG"/>
    <property type="match status" value="1"/>
</dbReference>
<comment type="similarity">
    <text evidence="9">Belongs to the QueG family.</text>
</comment>
<dbReference type="PROSITE" id="PS00198">
    <property type="entry name" value="4FE4S_FER_1"/>
    <property type="match status" value="1"/>
</dbReference>
<dbReference type="InterPro" id="IPR004453">
    <property type="entry name" value="QueG"/>
</dbReference>
<comment type="cofactor">
    <cofactor evidence="9">
        <name>[4Fe-4S] cluster</name>
        <dbReference type="ChEBI" id="CHEBI:49883"/>
    </cofactor>
    <text evidence="9">Binds 2 [4Fe-4S] clusters per monomer.</text>
</comment>
<protein>
    <recommendedName>
        <fullName evidence="9">Epoxyqueuosine reductase</fullName>
        <ecNumber evidence="9">1.17.99.6</ecNumber>
    </recommendedName>
    <alternativeName>
        <fullName evidence="9">Queuosine biosynthesis protein QueG</fullName>
    </alternativeName>
</protein>